<dbReference type="Pfam" id="PF00534">
    <property type="entry name" value="Glycos_transf_1"/>
    <property type="match status" value="1"/>
</dbReference>
<keyword evidence="1 4" id="KW-0808">Transferase</keyword>
<evidence type="ECO:0000256" key="1">
    <source>
        <dbReference type="ARBA" id="ARBA00022679"/>
    </source>
</evidence>
<proteinExistence type="predicted"/>
<evidence type="ECO:0000259" key="2">
    <source>
        <dbReference type="Pfam" id="PF00534"/>
    </source>
</evidence>
<dbReference type="Proteomes" id="UP000182057">
    <property type="component" value="Unassembled WGS sequence"/>
</dbReference>
<dbReference type="PANTHER" id="PTHR46401">
    <property type="entry name" value="GLYCOSYLTRANSFERASE WBBK-RELATED"/>
    <property type="match status" value="1"/>
</dbReference>
<dbReference type="EMBL" id="FMMM01000060">
    <property type="protein sequence ID" value="SCQ22433.1"/>
    <property type="molecule type" value="Genomic_DNA"/>
</dbReference>
<evidence type="ECO:0000313" key="5">
    <source>
        <dbReference type="Proteomes" id="UP000182057"/>
    </source>
</evidence>
<dbReference type="InterPro" id="IPR015393">
    <property type="entry name" value="DUF1972"/>
</dbReference>
<dbReference type="Pfam" id="PF09314">
    <property type="entry name" value="DUF1972"/>
    <property type="match status" value="1"/>
</dbReference>
<sequence>MKIAILGTRGIPNNYGGFEQFAEYLSVGLVEKGHDVTVYSPHFHDYKEPVYKGVRIKHICSPEHVMGSSFGSFFYDYACLKDALKEKDKFDILYELGYTSVVPSYIWFNVKKLKTPVLITNMDGLEHRRPKFNRWVRCFLRWEEKMAIRYSSHIVTDNKAIHDYHLAKYGKESKFLAYGACMNRHYREQYLHEFNLTAGNYLLVIARMEPENNIEMIIKGYLESNLRDKPLIIVGRIKTSHGKYLVNKYRQSAGIRFINGIYDFEKLCALRHFSYLYFHGHSVGGTNPSLLEAMASGCFIAAHDNEFNRSILKENALFFHHQEDISRILSNMSTLSPTTKNRIIACNLKVTQNGYSWEKLINDYEAYFLRLLSENRL</sequence>
<dbReference type="InterPro" id="IPR001296">
    <property type="entry name" value="Glyco_trans_1"/>
</dbReference>
<protein>
    <submittedName>
        <fullName evidence="4">Glycosyl transferases group 1</fullName>
    </submittedName>
</protein>
<dbReference type="GO" id="GO:0016757">
    <property type="term" value="F:glycosyltransferase activity"/>
    <property type="evidence" value="ECO:0007669"/>
    <property type="project" value="InterPro"/>
</dbReference>
<name>A0A1D3UQU6_TANFO</name>
<accession>A0A1D3UQU6</accession>
<evidence type="ECO:0000259" key="3">
    <source>
        <dbReference type="Pfam" id="PF09314"/>
    </source>
</evidence>
<dbReference type="RefSeq" id="WP_074449951.1">
    <property type="nucleotide sequence ID" value="NZ_CALHNL010000006.1"/>
</dbReference>
<feature type="domain" description="DUF1972" evidence="3">
    <location>
        <begin position="3"/>
        <end position="180"/>
    </location>
</feature>
<dbReference type="GO" id="GO:0009103">
    <property type="term" value="P:lipopolysaccharide biosynthetic process"/>
    <property type="evidence" value="ECO:0007669"/>
    <property type="project" value="TreeGrafter"/>
</dbReference>
<reference evidence="4 5" key="1">
    <citation type="submission" date="2016-09" db="EMBL/GenBank/DDBJ databases">
        <authorList>
            <person name="Capua I."/>
            <person name="De Benedictis P."/>
            <person name="Joannis T."/>
            <person name="Lombin L.H."/>
            <person name="Cattoli G."/>
        </authorList>
    </citation>
    <scope>NUCLEOTIDE SEQUENCE [LARGE SCALE GENOMIC DNA]</scope>
    <source>
        <strain evidence="4 5">UB20</strain>
    </source>
</reference>
<evidence type="ECO:0000313" key="4">
    <source>
        <dbReference type="EMBL" id="SCQ22433.1"/>
    </source>
</evidence>
<dbReference type="Gene3D" id="3.40.50.2000">
    <property type="entry name" value="Glycogen Phosphorylase B"/>
    <property type="match status" value="2"/>
</dbReference>
<organism evidence="4 5">
    <name type="scientific">Tannerella forsythia</name>
    <name type="common">Bacteroides forsythus</name>
    <dbReference type="NCBI Taxonomy" id="28112"/>
    <lineage>
        <taxon>Bacteria</taxon>
        <taxon>Pseudomonadati</taxon>
        <taxon>Bacteroidota</taxon>
        <taxon>Bacteroidia</taxon>
        <taxon>Bacteroidales</taxon>
        <taxon>Tannerellaceae</taxon>
        <taxon>Tannerella</taxon>
    </lineage>
</organism>
<dbReference type="SUPFAM" id="SSF53756">
    <property type="entry name" value="UDP-Glycosyltransferase/glycogen phosphorylase"/>
    <property type="match status" value="1"/>
</dbReference>
<dbReference type="AlphaFoldDB" id="A0A1D3UQU6"/>
<dbReference type="PANTHER" id="PTHR46401:SF2">
    <property type="entry name" value="GLYCOSYLTRANSFERASE WBBK-RELATED"/>
    <property type="match status" value="1"/>
</dbReference>
<dbReference type="OrthoDB" id="9792269at2"/>
<gene>
    <name evidence="4" type="ORF">TFUB20_01716</name>
</gene>
<feature type="domain" description="Glycosyl transferase family 1" evidence="2">
    <location>
        <begin position="199"/>
        <end position="319"/>
    </location>
</feature>